<accession>A0AA36FM76</accession>
<evidence type="ECO:0000256" key="2">
    <source>
        <dbReference type="ARBA" id="ARBA00008100"/>
    </source>
</evidence>
<dbReference type="Gene3D" id="1.10.8.960">
    <property type="match status" value="1"/>
</dbReference>
<name>A0AA36FM76_OCTVU</name>
<reference evidence="11" key="1">
    <citation type="submission" date="2023-08" db="EMBL/GenBank/DDBJ databases">
        <authorList>
            <person name="Alioto T."/>
            <person name="Alioto T."/>
            <person name="Gomez Garrido J."/>
        </authorList>
    </citation>
    <scope>NUCLEOTIDE SEQUENCE</scope>
</reference>
<evidence type="ECO:0000256" key="5">
    <source>
        <dbReference type="ARBA" id="ARBA00022684"/>
    </source>
</evidence>
<comment type="pathway">
    <text evidence="1 10">Sulfur metabolism; glutathione biosynthesis; glutathione from L-cysteine and L-glutamate: step 1/2.</text>
</comment>
<dbReference type="GO" id="GO:0005524">
    <property type="term" value="F:ATP binding"/>
    <property type="evidence" value="ECO:0007669"/>
    <property type="project" value="UniProtKB-UniRule"/>
</dbReference>
<evidence type="ECO:0000256" key="8">
    <source>
        <dbReference type="ARBA" id="ARBA00030585"/>
    </source>
</evidence>
<dbReference type="Proteomes" id="UP001162480">
    <property type="component" value="Chromosome 27"/>
</dbReference>
<dbReference type="InterPro" id="IPR014746">
    <property type="entry name" value="Gln_synth/guanido_kin_cat_dom"/>
</dbReference>
<dbReference type="Pfam" id="PF03074">
    <property type="entry name" value="GCS"/>
    <property type="match status" value="1"/>
</dbReference>
<comment type="catalytic activity">
    <reaction evidence="10">
        <text>L-cysteine + L-glutamate + ATP = gamma-L-glutamyl-L-cysteine + ADP + phosphate + H(+)</text>
        <dbReference type="Rhea" id="RHEA:13285"/>
        <dbReference type="ChEBI" id="CHEBI:15378"/>
        <dbReference type="ChEBI" id="CHEBI:29985"/>
        <dbReference type="ChEBI" id="CHEBI:30616"/>
        <dbReference type="ChEBI" id="CHEBI:35235"/>
        <dbReference type="ChEBI" id="CHEBI:43474"/>
        <dbReference type="ChEBI" id="CHEBI:58173"/>
        <dbReference type="ChEBI" id="CHEBI:456216"/>
        <dbReference type="EC" id="6.3.2.2"/>
    </reaction>
</comment>
<evidence type="ECO:0000256" key="9">
    <source>
        <dbReference type="ARBA" id="ARBA00032122"/>
    </source>
</evidence>
<organism evidence="11 12">
    <name type="scientific">Octopus vulgaris</name>
    <name type="common">Common octopus</name>
    <dbReference type="NCBI Taxonomy" id="6645"/>
    <lineage>
        <taxon>Eukaryota</taxon>
        <taxon>Metazoa</taxon>
        <taxon>Spiralia</taxon>
        <taxon>Lophotrochozoa</taxon>
        <taxon>Mollusca</taxon>
        <taxon>Cephalopoda</taxon>
        <taxon>Coleoidea</taxon>
        <taxon>Octopodiformes</taxon>
        <taxon>Octopoda</taxon>
        <taxon>Incirrata</taxon>
        <taxon>Octopodidae</taxon>
        <taxon>Octopus</taxon>
    </lineage>
</organism>
<evidence type="ECO:0000256" key="10">
    <source>
        <dbReference type="RuleBase" id="RU367135"/>
    </source>
</evidence>
<keyword evidence="5 10" id="KW-0317">Glutathione biosynthesis</keyword>
<evidence type="ECO:0000256" key="7">
    <source>
        <dbReference type="ARBA" id="ARBA00022840"/>
    </source>
</evidence>
<evidence type="ECO:0000256" key="4">
    <source>
        <dbReference type="ARBA" id="ARBA00022598"/>
    </source>
</evidence>
<dbReference type="GO" id="GO:0006750">
    <property type="term" value="P:glutathione biosynthetic process"/>
    <property type="evidence" value="ECO:0007669"/>
    <property type="project" value="UniProtKB-UniRule"/>
</dbReference>
<dbReference type="GO" id="GO:0017109">
    <property type="term" value="C:glutamate-cysteine ligase complex"/>
    <property type="evidence" value="ECO:0007669"/>
    <property type="project" value="TreeGrafter"/>
</dbReference>
<dbReference type="SUPFAM" id="SSF55931">
    <property type="entry name" value="Glutamine synthetase/guanido kinase"/>
    <property type="match status" value="1"/>
</dbReference>
<keyword evidence="12" id="KW-1185">Reference proteome</keyword>
<keyword evidence="4 10" id="KW-0436">Ligase</keyword>
<dbReference type="Gene3D" id="3.30.590.50">
    <property type="match status" value="2"/>
</dbReference>
<evidence type="ECO:0000313" key="12">
    <source>
        <dbReference type="Proteomes" id="UP001162480"/>
    </source>
</evidence>
<protein>
    <recommendedName>
        <fullName evidence="3 10">Glutamate--cysteine ligase</fullName>
        <ecNumber evidence="3 10">6.3.2.2</ecNumber>
    </recommendedName>
    <alternativeName>
        <fullName evidence="9 10">Gamma-ECS</fullName>
    </alternativeName>
    <alternativeName>
        <fullName evidence="8 10">Gamma-glutamylcysteine synthetase</fullName>
    </alternativeName>
</protein>
<evidence type="ECO:0000256" key="6">
    <source>
        <dbReference type="ARBA" id="ARBA00022741"/>
    </source>
</evidence>
<dbReference type="EC" id="6.3.2.2" evidence="3 10"/>
<dbReference type="AlphaFoldDB" id="A0AA36FM76"/>
<dbReference type="PANTHER" id="PTHR11164:SF0">
    <property type="entry name" value="GLUTAMATE--CYSTEINE LIGASE CATALYTIC SUBUNIT"/>
    <property type="match status" value="1"/>
</dbReference>
<evidence type="ECO:0000256" key="1">
    <source>
        <dbReference type="ARBA" id="ARBA00005006"/>
    </source>
</evidence>
<keyword evidence="6 10" id="KW-0547">Nucleotide-binding</keyword>
<comment type="similarity">
    <text evidence="2 10">Belongs to the glutamate--cysteine ligase type 3 family.</text>
</comment>
<evidence type="ECO:0000313" key="11">
    <source>
        <dbReference type="EMBL" id="CAI9742054.1"/>
    </source>
</evidence>
<dbReference type="InterPro" id="IPR004308">
    <property type="entry name" value="GCS"/>
</dbReference>
<dbReference type="GO" id="GO:0004357">
    <property type="term" value="F:glutamate-cysteine ligase activity"/>
    <property type="evidence" value="ECO:0007669"/>
    <property type="project" value="UniProtKB-UniRule"/>
</dbReference>
<keyword evidence="7 10" id="KW-0067">ATP-binding</keyword>
<dbReference type="PANTHER" id="PTHR11164">
    <property type="entry name" value="GLUTAMATE CYSTEINE LIGASE"/>
    <property type="match status" value="1"/>
</dbReference>
<proteinExistence type="inferred from homology"/>
<sequence length="607" mass="70541">MVVISEGTLMTWEEIKPYIPHVKKQTRMQFVHLYRRYKDTKNYPFYWGDETEYTLIRFDHEKRVVQLLLTSTSLLRSPEVKGLESGLWTPECAEFMMEGKPRNPFGNSMTDLNCVEDYFKERRKSLKQLLGKDESLVTLTSFPRLGCPNFSFPAYEANKQATGIYQSVFIADAALSSHFEFFLNIFENMTDRRKCKIAINVPLYKDENTIMPYGEDLSEYGDNKEMKENLKPGHIYMDTPIFGVGCCSIQVTFQAADLKEATYLFDNLVPFTPIMLALTAAAPIHRGFLSDTDCRWCALIPTCEDRTKQEQGLEPLTDGNILVKKSRFDTLSSYLSVSDQFYNDYDFSYDHEQYELLKAEGVDEMMAKYIAQFLIRDPITLFKEKIHQDDAKDTDHIMTIIGSNWHSIKLKLPDEISGWKIEFRTMELQLTDFENAALVVFMLLLTRAIVTFKLDLLIPITKVEENISIAQKRDAINKEKFYFKKDIHKDFAGCELTDDIYTLMTINDIMNGKDDFPGFIPLIHKYLDYIDYDANGKPQIMQYLKYISDKAAGKIMTMAQWTRQFVRNHDDYKNDSVVSERIAYDFMMECEKIINNEEGCPQVFIKG</sequence>
<gene>
    <name evidence="11" type="ORF">OCTVUL_1B014667</name>
</gene>
<dbReference type="EMBL" id="OX597840">
    <property type="protein sequence ID" value="CAI9742054.1"/>
    <property type="molecule type" value="Genomic_DNA"/>
</dbReference>
<evidence type="ECO:0000256" key="3">
    <source>
        <dbReference type="ARBA" id="ARBA00012220"/>
    </source>
</evidence>